<organism evidence="2 3">
    <name type="scientific">Conger conger</name>
    <name type="common">Conger eel</name>
    <name type="synonym">Muraena conger</name>
    <dbReference type="NCBI Taxonomy" id="82655"/>
    <lineage>
        <taxon>Eukaryota</taxon>
        <taxon>Metazoa</taxon>
        <taxon>Chordata</taxon>
        <taxon>Craniata</taxon>
        <taxon>Vertebrata</taxon>
        <taxon>Euteleostomi</taxon>
        <taxon>Actinopterygii</taxon>
        <taxon>Neopterygii</taxon>
        <taxon>Teleostei</taxon>
        <taxon>Anguilliformes</taxon>
        <taxon>Congridae</taxon>
        <taxon>Conger</taxon>
    </lineage>
</organism>
<accession>A0A9Q1HSR0</accession>
<sequence length="104" mass="11812">MAVCTHSIFNQRDNATHQLKRSALSHFLHVVPHASPNIRLKVTSYSSPTLHGRKLKDRRNNKEPEQRDGVAARRSPPTYGARLSAHRGCPRLLIGQLRPIEMTR</sequence>
<keyword evidence="3" id="KW-1185">Reference proteome</keyword>
<gene>
    <name evidence="2" type="ORF">COCON_G00175330</name>
</gene>
<feature type="region of interest" description="Disordered" evidence="1">
    <location>
        <begin position="44"/>
        <end position="85"/>
    </location>
</feature>
<comment type="caution">
    <text evidence="2">The sequence shown here is derived from an EMBL/GenBank/DDBJ whole genome shotgun (WGS) entry which is preliminary data.</text>
</comment>
<dbReference type="EMBL" id="JAFJMO010000013">
    <property type="protein sequence ID" value="KAJ8258521.1"/>
    <property type="molecule type" value="Genomic_DNA"/>
</dbReference>
<reference evidence="2" key="1">
    <citation type="journal article" date="2023" name="Science">
        <title>Genome structures resolve the early diversification of teleost fishes.</title>
        <authorList>
            <person name="Parey E."/>
            <person name="Louis A."/>
            <person name="Montfort J."/>
            <person name="Bouchez O."/>
            <person name="Roques C."/>
            <person name="Iampietro C."/>
            <person name="Lluch J."/>
            <person name="Castinel A."/>
            <person name="Donnadieu C."/>
            <person name="Desvignes T."/>
            <person name="Floi Bucao C."/>
            <person name="Jouanno E."/>
            <person name="Wen M."/>
            <person name="Mejri S."/>
            <person name="Dirks R."/>
            <person name="Jansen H."/>
            <person name="Henkel C."/>
            <person name="Chen W.J."/>
            <person name="Zahm M."/>
            <person name="Cabau C."/>
            <person name="Klopp C."/>
            <person name="Thompson A.W."/>
            <person name="Robinson-Rechavi M."/>
            <person name="Braasch I."/>
            <person name="Lecointre G."/>
            <person name="Bobe J."/>
            <person name="Postlethwait J.H."/>
            <person name="Berthelot C."/>
            <person name="Roest Crollius H."/>
            <person name="Guiguen Y."/>
        </authorList>
    </citation>
    <scope>NUCLEOTIDE SEQUENCE</scope>
    <source>
        <strain evidence="2">Concon-B</strain>
    </source>
</reference>
<proteinExistence type="predicted"/>
<dbReference type="AlphaFoldDB" id="A0A9Q1HSR0"/>
<feature type="compositionally biased region" description="Basic and acidic residues" evidence="1">
    <location>
        <begin position="58"/>
        <end position="71"/>
    </location>
</feature>
<evidence type="ECO:0000256" key="1">
    <source>
        <dbReference type="SAM" id="MobiDB-lite"/>
    </source>
</evidence>
<name>A0A9Q1HSR0_CONCO</name>
<protein>
    <submittedName>
        <fullName evidence="2">Uncharacterized protein</fullName>
    </submittedName>
</protein>
<dbReference type="Proteomes" id="UP001152803">
    <property type="component" value="Unassembled WGS sequence"/>
</dbReference>
<evidence type="ECO:0000313" key="3">
    <source>
        <dbReference type="Proteomes" id="UP001152803"/>
    </source>
</evidence>
<evidence type="ECO:0000313" key="2">
    <source>
        <dbReference type="EMBL" id="KAJ8258521.1"/>
    </source>
</evidence>